<keyword evidence="8" id="KW-0482">Metalloprotease</keyword>
<dbReference type="Gene3D" id="2.70.70.10">
    <property type="entry name" value="Glucose Permease (Domain IIA)"/>
    <property type="match status" value="1"/>
</dbReference>
<evidence type="ECO:0000256" key="8">
    <source>
        <dbReference type="ARBA" id="ARBA00023049"/>
    </source>
</evidence>
<evidence type="ECO:0000256" key="3">
    <source>
        <dbReference type="ARBA" id="ARBA00022670"/>
    </source>
</evidence>
<dbReference type="EMBL" id="DOYJ01000027">
    <property type="protein sequence ID" value="HCB74693.1"/>
    <property type="molecule type" value="Genomic_DNA"/>
</dbReference>
<dbReference type="InterPro" id="IPR016047">
    <property type="entry name" value="M23ase_b-sheet_dom"/>
</dbReference>
<dbReference type="PANTHER" id="PTHR21666">
    <property type="entry name" value="PEPTIDASE-RELATED"/>
    <property type="match status" value="1"/>
</dbReference>
<keyword evidence="5" id="KW-0732">Signal</keyword>
<dbReference type="AlphaFoldDB" id="A0A3D0WAA4"/>
<accession>A0A3D0WAA4</accession>
<proteinExistence type="predicted"/>
<comment type="cofactor">
    <cofactor evidence="1">
        <name>Zn(2+)</name>
        <dbReference type="ChEBI" id="CHEBI:29105"/>
    </cofactor>
</comment>
<comment type="subcellular location">
    <subcellularLocation>
        <location evidence="2">Cell envelope</location>
    </subcellularLocation>
</comment>
<dbReference type="PANTHER" id="PTHR21666:SF289">
    <property type="entry name" value="L-ALA--D-GLU ENDOPEPTIDASE"/>
    <property type="match status" value="1"/>
</dbReference>
<keyword evidence="7" id="KW-0862">Zinc</keyword>
<dbReference type="Gene3D" id="3.10.450.350">
    <property type="match status" value="1"/>
</dbReference>
<keyword evidence="4" id="KW-0479">Metal-binding</keyword>
<evidence type="ECO:0000256" key="1">
    <source>
        <dbReference type="ARBA" id="ARBA00001947"/>
    </source>
</evidence>
<reference evidence="11 12" key="1">
    <citation type="journal article" date="2018" name="Nat. Biotechnol.">
        <title>A standardized bacterial taxonomy based on genome phylogeny substantially revises the tree of life.</title>
        <authorList>
            <person name="Parks D.H."/>
            <person name="Chuvochina M."/>
            <person name="Waite D.W."/>
            <person name="Rinke C."/>
            <person name="Skarshewski A."/>
            <person name="Chaumeil P.A."/>
            <person name="Hugenholtz P."/>
        </authorList>
    </citation>
    <scope>NUCLEOTIDE SEQUENCE [LARGE SCALE GENOMIC DNA]</scope>
    <source>
        <strain evidence="11">UBA9015</strain>
    </source>
</reference>
<organism evidence="11 12">
    <name type="scientific">Sphingomonas bacterium</name>
    <dbReference type="NCBI Taxonomy" id="1895847"/>
    <lineage>
        <taxon>Bacteria</taxon>
        <taxon>Pseudomonadati</taxon>
        <taxon>Pseudomonadota</taxon>
        <taxon>Alphaproteobacteria</taxon>
        <taxon>Sphingomonadales</taxon>
        <taxon>Sphingomonadaceae</taxon>
        <taxon>Sphingomonas</taxon>
    </lineage>
</organism>
<comment type="caution">
    <text evidence="11">The sequence shown here is derived from an EMBL/GenBank/DDBJ whole genome shotgun (WGS) entry which is preliminary data.</text>
</comment>
<dbReference type="GO" id="GO:0006508">
    <property type="term" value="P:proteolysis"/>
    <property type="evidence" value="ECO:0007669"/>
    <property type="project" value="UniProtKB-KW"/>
</dbReference>
<feature type="domain" description="Csd3-like second N-terminal" evidence="10">
    <location>
        <begin position="257"/>
        <end position="372"/>
    </location>
</feature>
<dbReference type="Proteomes" id="UP000262699">
    <property type="component" value="Unassembled WGS sequence"/>
</dbReference>
<dbReference type="CDD" id="cd12797">
    <property type="entry name" value="M23_peptidase"/>
    <property type="match status" value="1"/>
</dbReference>
<dbReference type="FunFam" id="2.70.70.10:FF:000006">
    <property type="entry name" value="M23 family peptidase"/>
    <property type="match status" value="1"/>
</dbReference>
<evidence type="ECO:0000313" key="11">
    <source>
        <dbReference type="EMBL" id="HCB74693.1"/>
    </source>
</evidence>
<dbReference type="Pfam" id="PF19425">
    <property type="entry name" value="Csd3_N2"/>
    <property type="match status" value="1"/>
</dbReference>
<evidence type="ECO:0000259" key="10">
    <source>
        <dbReference type="Pfam" id="PF19425"/>
    </source>
</evidence>
<feature type="domain" description="M23ase beta-sheet core" evidence="9">
    <location>
        <begin position="385"/>
        <end position="479"/>
    </location>
</feature>
<dbReference type="GO" id="GO:0046872">
    <property type="term" value="F:metal ion binding"/>
    <property type="evidence" value="ECO:0007669"/>
    <property type="project" value="UniProtKB-KW"/>
</dbReference>
<name>A0A3D0WAA4_9SPHN</name>
<keyword evidence="6" id="KW-0378">Hydrolase</keyword>
<evidence type="ECO:0000256" key="6">
    <source>
        <dbReference type="ARBA" id="ARBA00022801"/>
    </source>
</evidence>
<dbReference type="InterPro" id="IPR045834">
    <property type="entry name" value="Csd3_N2"/>
</dbReference>
<evidence type="ECO:0000256" key="2">
    <source>
        <dbReference type="ARBA" id="ARBA00004196"/>
    </source>
</evidence>
<evidence type="ECO:0000259" key="9">
    <source>
        <dbReference type="Pfam" id="PF01551"/>
    </source>
</evidence>
<dbReference type="GO" id="GO:0004222">
    <property type="term" value="F:metalloendopeptidase activity"/>
    <property type="evidence" value="ECO:0007669"/>
    <property type="project" value="TreeGrafter"/>
</dbReference>
<dbReference type="InterPro" id="IPR050570">
    <property type="entry name" value="Cell_wall_metabolism_enzyme"/>
</dbReference>
<evidence type="ECO:0000313" key="12">
    <source>
        <dbReference type="Proteomes" id="UP000262699"/>
    </source>
</evidence>
<keyword evidence="3" id="KW-0645">Protease</keyword>
<protein>
    <submittedName>
        <fullName evidence="11">Uncharacterized protein</fullName>
    </submittedName>
</protein>
<sequence>MPLHPAGTWPARAASGGGRSDLFLNDDQHWLDGSGTGTRGFGRANTLALPPQSRAELLVERVRRLDLFVDLGADIGSPIWWRGAATCLALCAGTLALAPGFDRPLHAVGNAPLSTTDRDEIASQSIAPLAFGATSGRRIGATGAVRPLTDTPERPTLDLSATLPGGDALARTLRRSGVGEGEADRAAALVAEQVSLGEIRPGTRIDLTLGRRPSRDVPRPLEHLAFRARFDLALKLTRDGGTFAIKPMPIAIDSTPLRIRGRVGTSLYRSARAAGAPAKAVEAFIRQIATKVPMSRLGANDQYDLIVEQERAATGEVRQGKLLYAAVGEGDRRTQLVRWEDGGRTDWFDPKGVGEKKGMMAMPVAARISSGFGWRVHPVLGFRRLHKGMDFAAPYGSPIRAATDGIVAFAGRHGGYGNFVKLVHSGGLATGYGHMSRIAVRGGERVSRGEVIGYVGSTGLSTGPHLHYELWRNGAPINPTSVSFTTTSQLSGRDLANFRALTARLMAVPVRGSGASAE</sequence>
<dbReference type="GO" id="GO:0030313">
    <property type="term" value="C:cell envelope"/>
    <property type="evidence" value="ECO:0007669"/>
    <property type="project" value="UniProtKB-SubCell"/>
</dbReference>
<gene>
    <name evidence="11" type="ORF">DEP91_00720</name>
</gene>
<dbReference type="SUPFAM" id="SSF51261">
    <property type="entry name" value="Duplicated hybrid motif"/>
    <property type="match status" value="1"/>
</dbReference>
<evidence type="ECO:0000256" key="5">
    <source>
        <dbReference type="ARBA" id="ARBA00022729"/>
    </source>
</evidence>
<evidence type="ECO:0000256" key="4">
    <source>
        <dbReference type="ARBA" id="ARBA00022723"/>
    </source>
</evidence>
<dbReference type="Pfam" id="PF01551">
    <property type="entry name" value="Peptidase_M23"/>
    <property type="match status" value="1"/>
</dbReference>
<evidence type="ECO:0000256" key="7">
    <source>
        <dbReference type="ARBA" id="ARBA00022833"/>
    </source>
</evidence>
<dbReference type="InterPro" id="IPR011055">
    <property type="entry name" value="Dup_hybrid_motif"/>
</dbReference>